<sequence length="57" mass="6644">MISLALFSLMSSADFFIIVEDALDIRLYQIIIMHSIYFYLKDIILYALKMSTQFAAM</sequence>
<dbReference type="EMBL" id="ACJX03000001">
    <property type="protein sequence ID" value="KRT34388.1"/>
    <property type="molecule type" value="Genomic_DNA"/>
</dbReference>
<name>A0A0T5X8C9_9BACT</name>
<reference evidence="2" key="1">
    <citation type="submission" date="2012-09" db="EMBL/GenBank/DDBJ databases">
        <authorList>
            <person name="Weinstock G."/>
            <person name="Sodergren E."/>
            <person name="Clifton S."/>
            <person name="Fulton L."/>
            <person name="Fulton B."/>
            <person name="Courtney L."/>
            <person name="Fronick C."/>
            <person name="Harrison M."/>
            <person name="Strong C."/>
            <person name="Farmer C."/>
            <person name="Delehaunty K."/>
            <person name="Markovic C."/>
            <person name="Hall O."/>
            <person name="Minx P."/>
            <person name="Tomlinson C."/>
            <person name="Mitreva M."/>
            <person name="Nelson J."/>
            <person name="Hou S."/>
            <person name="Wollam A."/>
            <person name="Pepin K.H."/>
            <person name="Johnson M."/>
            <person name="Bhonagiri V."/>
            <person name="Nash W.E."/>
            <person name="Suruliraj S."/>
            <person name="Warren W."/>
            <person name="Chinwalla A."/>
            <person name="Mardis E.R."/>
            <person name="Wilson R.K."/>
        </authorList>
    </citation>
    <scope>NUCLEOTIDE SEQUENCE [LARGE SCALE GENOMIC DNA]</scope>
    <source>
        <strain evidence="2">OS1</strain>
    </source>
</reference>
<proteinExistence type="predicted"/>
<dbReference type="AlphaFoldDB" id="A0A0T5X8C9"/>
<organism evidence="1 2">
    <name type="scientific">Acetomicrobium hydrogeniformans ATCC BAA-1850</name>
    <dbReference type="NCBI Taxonomy" id="592015"/>
    <lineage>
        <taxon>Bacteria</taxon>
        <taxon>Thermotogati</taxon>
        <taxon>Synergistota</taxon>
        <taxon>Synergistia</taxon>
        <taxon>Synergistales</taxon>
        <taxon>Acetomicrobiaceae</taxon>
        <taxon>Acetomicrobium</taxon>
    </lineage>
</organism>
<keyword evidence="2" id="KW-1185">Reference proteome</keyword>
<comment type="caution">
    <text evidence="1">The sequence shown here is derived from an EMBL/GenBank/DDBJ whole genome shotgun (WGS) entry which is preliminary data.</text>
</comment>
<gene>
    <name evidence="1" type="ORF">HMPREF1705_04159</name>
</gene>
<accession>A0A0T5X8C9</accession>
<protein>
    <submittedName>
        <fullName evidence="1">Uncharacterized protein</fullName>
    </submittedName>
</protein>
<dbReference type="Proteomes" id="UP000005273">
    <property type="component" value="Unassembled WGS sequence"/>
</dbReference>
<evidence type="ECO:0000313" key="1">
    <source>
        <dbReference type="EMBL" id="KRT34388.1"/>
    </source>
</evidence>
<evidence type="ECO:0000313" key="2">
    <source>
        <dbReference type="Proteomes" id="UP000005273"/>
    </source>
</evidence>